<keyword evidence="3 11" id="KW-0812">Transmembrane</keyword>
<dbReference type="InterPro" id="IPR017452">
    <property type="entry name" value="GPCR_Rhodpsn_7TM"/>
</dbReference>
<dbReference type="FunFam" id="1.20.1070.10:FF:000030">
    <property type="entry name" value="trace amine-associated receptor 1"/>
    <property type="match status" value="1"/>
</dbReference>
<dbReference type="InterPro" id="IPR050569">
    <property type="entry name" value="TAAR"/>
</dbReference>
<keyword evidence="2" id="KW-1003">Cell membrane</keyword>
<dbReference type="PANTHER" id="PTHR24249:SF220">
    <property type="entry name" value="TRACE AMINE-ASSOCIATED RECEPTOR 4"/>
    <property type="match status" value="1"/>
</dbReference>
<comment type="subcellular location">
    <subcellularLocation>
        <location evidence="1">Cell membrane</location>
        <topology evidence="1">Multi-pass membrane protein</topology>
    </subcellularLocation>
</comment>
<evidence type="ECO:0000313" key="13">
    <source>
        <dbReference type="Ensembl" id="ENSDCDP00010037188.1"/>
    </source>
</evidence>
<evidence type="ECO:0000256" key="4">
    <source>
        <dbReference type="ARBA" id="ARBA00022989"/>
    </source>
</evidence>
<proteinExistence type="predicted"/>
<dbReference type="PROSITE" id="PS50262">
    <property type="entry name" value="G_PROTEIN_RECEP_F1_2"/>
    <property type="match status" value="1"/>
</dbReference>
<keyword evidence="6 11" id="KW-0472">Membrane</keyword>
<dbReference type="AlphaFoldDB" id="A0AAY4CVM8"/>
<dbReference type="Gene3D" id="1.20.1070.10">
    <property type="entry name" value="Rhodopsin 7-helix transmembrane proteins"/>
    <property type="match status" value="1"/>
</dbReference>
<dbReference type="PANTHER" id="PTHR24249">
    <property type="entry name" value="HISTAMINE RECEPTOR-RELATED G-PROTEIN COUPLED RECEPTOR"/>
    <property type="match status" value="1"/>
</dbReference>
<reference evidence="13" key="3">
    <citation type="submission" date="2025-09" db="UniProtKB">
        <authorList>
            <consortium name="Ensembl"/>
        </authorList>
    </citation>
    <scope>IDENTIFICATION</scope>
</reference>
<dbReference type="PRINTS" id="PR00237">
    <property type="entry name" value="GPCRRHODOPSN"/>
</dbReference>
<feature type="transmembrane region" description="Helical" evidence="11">
    <location>
        <begin position="280"/>
        <end position="304"/>
    </location>
</feature>
<dbReference type="GO" id="GO:0005886">
    <property type="term" value="C:plasma membrane"/>
    <property type="evidence" value="ECO:0007669"/>
    <property type="project" value="UniProtKB-SubCell"/>
</dbReference>
<keyword evidence="8" id="KW-0675">Receptor</keyword>
<keyword evidence="7" id="KW-1015">Disulfide bond</keyword>
<evidence type="ECO:0000256" key="3">
    <source>
        <dbReference type="ARBA" id="ARBA00022692"/>
    </source>
</evidence>
<dbReference type="Pfam" id="PF00001">
    <property type="entry name" value="7tm_1"/>
    <property type="match status" value="1"/>
</dbReference>
<dbReference type="GeneTree" id="ENSGT00950000182934"/>
<evidence type="ECO:0000313" key="14">
    <source>
        <dbReference type="Proteomes" id="UP000694580"/>
    </source>
</evidence>
<gene>
    <name evidence="13" type="primary">TAAR1</name>
</gene>
<evidence type="ECO:0000256" key="5">
    <source>
        <dbReference type="ARBA" id="ARBA00023040"/>
    </source>
</evidence>
<sequence>MGSDMNFTRDSGNSLYCFPHLRNSCMRAERHVVTKVVMYSVLLVLILVTVFGNLFVIISVCLFKQLQSPTNFIILSLALADCLLGCLVLPYSMMRSVEGCWYLGETVCTLHSSLDIALCIASMLHVCLISGDRYWAICDPLRYGGHSTALFVTCSITITWMCSIALSFGLVVSKTNVLGMETLVENLCVGACVVLFNRPWGVIIPLMTFFIPATVMVSIYLKIFYVARRHVQSMNSQDSYQREKKASKTLSFVVGVFLLCWLPVFFNIIINPFLKVPAPVIIYDVLGWVAYFNSVCNPLIYGLFYPRFQKAFKIILLRCIFKHNSSNTKISPALF</sequence>
<evidence type="ECO:0000256" key="2">
    <source>
        <dbReference type="ARBA" id="ARBA00022475"/>
    </source>
</evidence>
<evidence type="ECO:0000256" key="8">
    <source>
        <dbReference type="ARBA" id="ARBA00023170"/>
    </source>
</evidence>
<feature type="transmembrane region" description="Helical" evidence="11">
    <location>
        <begin position="114"/>
        <end position="136"/>
    </location>
</feature>
<evidence type="ECO:0000256" key="10">
    <source>
        <dbReference type="ARBA" id="ARBA00023224"/>
    </source>
</evidence>
<dbReference type="SMART" id="SM01381">
    <property type="entry name" value="7TM_GPCR_Srsx"/>
    <property type="match status" value="1"/>
</dbReference>
<reference evidence="13 14" key="1">
    <citation type="submission" date="2020-06" db="EMBL/GenBank/DDBJ databases">
        <authorList>
            <consortium name="Wellcome Sanger Institute Data Sharing"/>
        </authorList>
    </citation>
    <scope>NUCLEOTIDE SEQUENCE [LARGE SCALE GENOMIC DNA]</scope>
</reference>
<organism evidence="13 14">
    <name type="scientific">Denticeps clupeoides</name>
    <name type="common">denticle herring</name>
    <dbReference type="NCBI Taxonomy" id="299321"/>
    <lineage>
        <taxon>Eukaryota</taxon>
        <taxon>Metazoa</taxon>
        <taxon>Chordata</taxon>
        <taxon>Craniata</taxon>
        <taxon>Vertebrata</taxon>
        <taxon>Euteleostomi</taxon>
        <taxon>Actinopterygii</taxon>
        <taxon>Neopterygii</taxon>
        <taxon>Teleostei</taxon>
        <taxon>Clupei</taxon>
        <taxon>Clupeiformes</taxon>
        <taxon>Denticipitoidei</taxon>
        <taxon>Denticipitidae</taxon>
        <taxon>Denticeps</taxon>
    </lineage>
</organism>
<dbReference type="InterPro" id="IPR009132">
    <property type="entry name" value="TAAR_fam"/>
</dbReference>
<feature type="transmembrane region" description="Helical" evidence="11">
    <location>
        <begin position="148"/>
        <end position="172"/>
    </location>
</feature>
<name>A0AAY4CVM8_9TELE</name>
<dbReference type="SUPFAM" id="SSF81321">
    <property type="entry name" value="Family A G protein-coupled receptor-like"/>
    <property type="match status" value="1"/>
</dbReference>
<protein>
    <recommendedName>
        <fullName evidence="12">G-protein coupled receptors family 1 profile domain-containing protein</fullName>
    </recommendedName>
</protein>
<keyword evidence="14" id="KW-1185">Reference proteome</keyword>
<dbReference type="Ensembl" id="ENSDCDT00010046719.1">
    <property type="protein sequence ID" value="ENSDCDP00010037188.1"/>
    <property type="gene ID" value="ENSDCDG00010024263.1"/>
</dbReference>
<evidence type="ECO:0000256" key="6">
    <source>
        <dbReference type="ARBA" id="ARBA00023136"/>
    </source>
</evidence>
<keyword evidence="10" id="KW-0807">Transducer</keyword>
<evidence type="ECO:0000256" key="11">
    <source>
        <dbReference type="SAM" id="Phobius"/>
    </source>
</evidence>
<feature type="transmembrane region" description="Helical" evidence="11">
    <location>
        <begin position="203"/>
        <end position="228"/>
    </location>
</feature>
<dbReference type="PRINTS" id="PR01830">
    <property type="entry name" value="TRACEAMINER"/>
</dbReference>
<dbReference type="Proteomes" id="UP000694580">
    <property type="component" value="Chromosome 14"/>
</dbReference>
<feature type="domain" description="G-protein coupled receptors family 1 profile" evidence="12">
    <location>
        <begin position="52"/>
        <end position="301"/>
    </location>
</feature>
<dbReference type="GO" id="GO:0001594">
    <property type="term" value="F:trace-amine receptor activity"/>
    <property type="evidence" value="ECO:0007669"/>
    <property type="project" value="InterPro"/>
</dbReference>
<keyword evidence="4 11" id="KW-1133">Transmembrane helix</keyword>
<evidence type="ECO:0000256" key="7">
    <source>
        <dbReference type="ARBA" id="ARBA00023157"/>
    </source>
</evidence>
<evidence type="ECO:0000259" key="12">
    <source>
        <dbReference type="PROSITE" id="PS50262"/>
    </source>
</evidence>
<reference evidence="13" key="2">
    <citation type="submission" date="2025-08" db="UniProtKB">
        <authorList>
            <consortium name="Ensembl"/>
        </authorList>
    </citation>
    <scope>IDENTIFICATION</scope>
</reference>
<evidence type="ECO:0000256" key="1">
    <source>
        <dbReference type="ARBA" id="ARBA00004651"/>
    </source>
</evidence>
<evidence type="ECO:0000256" key="9">
    <source>
        <dbReference type="ARBA" id="ARBA00023180"/>
    </source>
</evidence>
<accession>A0AAY4CVM8</accession>
<dbReference type="InterPro" id="IPR000276">
    <property type="entry name" value="GPCR_Rhodpsn"/>
</dbReference>
<feature type="transmembrane region" description="Helical" evidence="11">
    <location>
        <begin position="249"/>
        <end position="274"/>
    </location>
</feature>
<keyword evidence="5" id="KW-0297">G-protein coupled receptor</keyword>
<keyword evidence="9" id="KW-0325">Glycoprotein</keyword>
<feature type="transmembrane region" description="Helical" evidence="11">
    <location>
        <begin position="36"/>
        <end position="63"/>
    </location>
</feature>
<feature type="transmembrane region" description="Helical" evidence="11">
    <location>
        <begin position="72"/>
        <end position="94"/>
    </location>
</feature>